<feature type="domain" description="Baseplate J-like central" evidence="1">
    <location>
        <begin position="130"/>
        <end position="201"/>
    </location>
</feature>
<protein>
    <submittedName>
        <fullName evidence="2">Phage-related baseplate assembly protein</fullName>
    </submittedName>
</protein>
<sequence length="295" mass="31706">MSTSAIDLSRLPVPNIVEALDFETILTEQLADLTARDPVFHGLLESDPAMKILQVTAYRELLMRQRVNDSARGLMLAYAMASDLDHLGALMDVPRLTVTPADPDKGTPAVMETDADLRKRIQLAPHGFSVAGPEGAYIFHALGADSRVLDASATSPTPGTVIVTILSRDGDGTASADLLAIVAARLAADDVRPLTDYVLVESAEIVRYQVRAKLFTFPGPDAAVVVAEAQRRMAQYVVEAHRLGRGPTLSGLYAALHVDGVERVALSVPDADLNITRRQAPFCDDILVEYGGVHE</sequence>
<dbReference type="InterPro" id="IPR014507">
    <property type="entry name" value="Baseplate_assembly_J_pred"/>
</dbReference>
<organism evidence="2 3">
    <name type="scientific">Glaciimonas immobilis</name>
    <dbReference type="NCBI Taxonomy" id="728004"/>
    <lineage>
        <taxon>Bacteria</taxon>
        <taxon>Pseudomonadati</taxon>
        <taxon>Pseudomonadota</taxon>
        <taxon>Betaproteobacteria</taxon>
        <taxon>Burkholderiales</taxon>
        <taxon>Oxalobacteraceae</taxon>
        <taxon>Glaciimonas</taxon>
    </lineage>
</organism>
<gene>
    <name evidence="2" type="ORF">HNR39_000488</name>
</gene>
<comment type="caution">
    <text evidence="2">The sequence shown here is derived from an EMBL/GenBank/DDBJ whole genome shotgun (WGS) entry which is preliminary data.</text>
</comment>
<name>A0A840RP18_9BURK</name>
<keyword evidence="3" id="KW-1185">Reference proteome</keyword>
<dbReference type="EMBL" id="JACHHQ010000001">
    <property type="protein sequence ID" value="MBB5198678.1"/>
    <property type="molecule type" value="Genomic_DNA"/>
</dbReference>
<evidence type="ECO:0000259" key="1">
    <source>
        <dbReference type="Pfam" id="PF26078"/>
    </source>
</evidence>
<evidence type="ECO:0000313" key="2">
    <source>
        <dbReference type="EMBL" id="MBB5198678.1"/>
    </source>
</evidence>
<dbReference type="Proteomes" id="UP000571084">
    <property type="component" value="Unassembled WGS sequence"/>
</dbReference>
<dbReference type="PANTHER" id="PTHR35862">
    <property type="entry name" value="FELS-2 PROPHAGE PROTEIN"/>
    <property type="match status" value="1"/>
</dbReference>
<reference evidence="2 3" key="1">
    <citation type="submission" date="2020-08" db="EMBL/GenBank/DDBJ databases">
        <title>Genomic Encyclopedia of Type Strains, Phase IV (KMG-IV): sequencing the most valuable type-strain genomes for metagenomic binning, comparative biology and taxonomic classification.</title>
        <authorList>
            <person name="Goeker M."/>
        </authorList>
    </citation>
    <scope>NUCLEOTIDE SEQUENCE [LARGE SCALE GENOMIC DNA]</scope>
    <source>
        <strain evidence="2 3">DSM 23240</strain>
    </source>
</reference>
<dbReference type="AlphaFoldDB" id="A0A840RP18"/>
<dbReference type="InterPro" id="IPR058531">
    <property type="entry name" value="Baseplate_J_M"/>
</dbReference>
<evidence type="ECO:0000313" key="3">
    <source>
        <dbReference type="Proteomes" id="UP000571084"/>
    </source>
</evidence>
<accession>A0A840RP18</accession>
<dbReference type="RefSeq" id="WP_168052803.1">
    <property type="nucleotide sequence ID" value="NZ_JAAOZT010000002.1"/>
</dbReference>
<dbReference type="Pfam" id="PF26078">
    <property type="entry name" value="Baseplate_J_M"/>
    <property type="match status" value="1"/>
</dbReference>
<dbReference type="InterPro" id="IPR052726">
    <property type="entry name" value="Phage_Baseplate_Hub"/>
</dbReference>
<dbReference type="PIRSF" id="PIRSF020481">
    <property type="entry name" value="BAP"/>
    <property type="match status" value="1"/>
</dbReference>
<proteinExistence type="predicted"/>
<dbReference type="PANTHER" id="PTHR35862:SF1">
    <property type="entry name" value="FELS-2 PROPHAGE PROTEIN"/>
    <property type="match status" value="1"/>
</dbReference>